<dbReference type="InterPro" id="IPR018222">
    <property type="entry name" value="Nuclear_transport_factor_2_euk"/>
</dbReference>
<dbReference type="SMART" id="SM00360">
    <property type="entry name" value="RRM"/>
    <property type="match status" value="1"/>
</dbReference>
<name>A0ABS8RR27_DATST</name>
<dbReference type="PROSITE" id="PS50177">
    <property type="entry name" value="NTF2_DOMAIN"/>
    <property type="match status" value="1"/>
</dbReference>
<dbReference type="SUPFAM" id="SSF54928">
    <property type="entry name" value="RNA-binding domain, RBD"/>
    <property type="match status" value="1"/>
</dbReference>
<feature type="domain" description="RRM" evidence="4">
    <location>
        <begin position="578"/>
        <end position="657"/>
    </location>
</feature>
<evidence type="ECO:0000256" key="1">
    <source>
        <dbReference type="ARBA" id="ARBA00022884"/>
    </source>
</evidence>
<feature type="region of interest" description="Disordered" evidence="3">
    <location>
        <begin position="695"/>
        <end position="732"/>
    </location>
</feature>
<proteinExistence type="predicted"/>
<evidence type="ECO:0000256" key="3">
    <source>
        <dbReference type="SAM" id="MobiDB-lite"/>
    </source>
</evidence>
<dbReference type="Pfam" id="PF10674">
    <property type="entry name" value="Ycf54"/>
    <property type="match status" value="1"/>
</dbReference>
<keyword evidence="1 2" id="KW-0694">RNA-binding</keyword>
<dbReference type="InterPro" id="IPR000504">
    <property type="entry name" value="RRM_dom"/>
</dbReference>
<feature type="compositionally biased region" description="Basic and acidic residues" evidence="3">
    <location>
        <begin position="698"/>
        <end position="710"/>
    </location>
</feature>
<keyword evidence="7" id="KW-1185">Reference proteome</keyword>
<dbReference type="InterPro" id="IPR039539">
    <property type="entry name" value="Ras_GTPase_bind_prot"/>
</dbReference>
<protein>
    <submittedName>
        <fullName evidence="6">Uncharacterized protein</fullName>
    </submittedName>
</protein>
<evidence type="ECO:0000259" key="4">
    <source>
        <dbReference type="PROSITE" id="PS50102"/>
    </source>
</evidence>
<evidence type="ECO:0000313" key="6">
    <source>
        <dbReference type="EMBL" id="MCD7449268.1"/>
    </source>
</evidence>
<dbReference type="PANTHER" id="PTHR10693">
    <property type="entry name" value="RAS GTPASE-ACTIVATING PROTEIN-BINDING PROTEIN"/>
    <property type="match status" value="1"/>
</dbReference>
<feature type="domain" description="NTF2" evidence="5">
    <location>
        <begin position="300"/>
        <end position="416"/>
    </location>
</feature>
<dbReference type="SUPFAM" id="SSF54427">
    <property type="entry name" value="NTF2-like"/>
    <property type="match status" value="1"/>
</dbReference>
<dbReference type="Pfam" id="PF02136">
    <property type="entry name" value="NTF2"/>
    <property type="match status" value="1"/>
</dbReference>
<dbReference type="EMBL" id="JACEIK010000090">
    <property type="protein sequence ID" value="MCD7449268.1"/>
    <property type="molecule type" value="Genomic_DNA"/>
</dbReference>
<dbReference type="PROSITE" id="PS50102">
    <property type="entry name" value="RRM"/>
    <property type="match status" value="1"/>
</dbReference>
<dbReference type="InterPro" id="IPR002075">
    <property type="entry name" value="NTF2_dom"/>
</dbReference>
<evidence type="ECO:0000256" key="2">
    <source>
        <dbReference type="PROSITE-ProRule" id="PRU00176"/>
    </source>
</evidence>
<dbReference type="PANTHER" id="PTHR10693:SF51">
    <property type="entry name" value="NTF2 DOMAIN-CONTAINING PROTEIN"/>
    <property type="match status" value="1"/>
</dbReference>
<dbReference type="Proteomes" id="UP000823775">
    <property type="component" value="Unassembled WGS sequence"/>
</dbReference>
<dbReference type="InterPro" id="IPR038409">
    <property type="entry name" value="Ycf54-like_sf"/>
</dbReference>
<evidence type="ECO:0000313" key="7">
    <source>
        <dbReference type="Proteomes" id="UP000823775"/>
    </source>
</evidence>
<comment type="caution">
    <text evidence="6">The sequence shown here is derived from an EMBL/GenBank/DDBJ whole genome shotgun (WGS) entry which is preliminary data.</text>
</comment>
<gene>
    <name evidence="6" type="ORF">HAX54_051008</name>
</gene>
<accession>A0ABS8RR27</accession>
<dbReference type="Gene3D" id="3.30.70.1860">
    <property type="entry name" value="Uncharacterised protein family Ycf54"/>
    <property type="match status" value="1"/>
</dbReference>
<dbReference type="Gene3D" id="3.30.70.330">
    <property type="match status" value="1"/>
</dbReference>
<dbReference type="Gene3D" id="3.10.450.50">
    <property type="match status" value="1"/>
</dbReference>
<dbReference type="CDD" id="cd00590">
    <property type="entry name" value="RRM_SF"/>
    <property type="match status" value="1"/>
</dbReference>
<evidence type="ECO:0000259" key="5">
    <source>
        <dbReference type="PROSITE" id="PS50177"/>
    </source>
</evidence>
<dbReference type="CDD" id="cd00780">
    <property type="entry name" value="NTF2"/>
    <property type="match status" value="1"/>
</dbReference>
<dbReference type="InterPro" id="IPR019616">
    <property type="entry name" value="Ycf54"/>
</dbReference>
<organism evidence="6 7">
    <name type="scientific">Datura stramonium</name>
    <name type="common">Jimsonweed</name>
    <name type="synonym">Common thornapple</name>
    <dbReference type="NCBI Taxonomy" id="4076"/>
    <lineage>
        <taxon>Eukaryota</taxon>
        <taxon>Viridiplantae</taxon>
        <taxon>Streptophyta</taxon>
        <taxon>Embryophyta</taxon>
        <taxon>Tracheophyta</taxon>
        <taxon>Spermatophyta</taxon>
        <taxon>Magnoliopsida</taxon>
        <taxon>eudicotyledons</taxon>
        <taxon>Gunneridae</taxon>
        <taxon>Pentapetalae</taxon>
        <taxon>asterids</taxon>
        <taxon>lamiids</taxon>
        <taxon>Solanales</taxon>
        <taxon>Solanaceae</taxon>
        <taxon>Solanoideae</taxon>
        <taxon>Datureae</taxon>
        <taxon>Datura</taxon>
    </lineage>
</organism>
<feature type="region of interest" description="Disordered" evidence="3">
    <location>
        <begin position="656"/>
        <end position="679"/>
    </location>
</feature>
<reference evidence="6 7" key="1">
    <citation type="journal article" date="2021" name="BMC Genomics">
        <title>Datura genome reveals duplications of psychoactive alkaloid biosynthetic genes and high mutation rate following tissue culture.</title>
        <authorList>
            <person name="Rajewski A."/>
            <person name="Carter-House D."/>
            <person name="Stajich J."/>
            <person name="Litt A."/>
        </authorList>
    </citation>
    <scope>NUCLEOTIDE SEQUENCE [LARGE SCALE GENOMIC DNA]</scope>
    <source>
        <strain evidence="6">AR-01</strain>
    </source>
</reference>
<dbReference type="InterPro" id="IPR012677">
    <property type="entry name" value="Nucleotide-bd_a/b_plait_sf"/>
</dbReference>
<sequence length="764" mass="84656">MSASTALNLGSFCSSVVNFPTHFSHKPSLLLHGIQSSPFLASPNNTLLKHCSWKLSRPMKMAVAAVDSSDPAEKQETEKKKYYFLVANAKFMLDEEEHFQEQLFERRRLYGERNKEPDFWLVIEPKFLEKFPNITKRLNRPAVALVSTNGPWITFMKLRLDRVLQESYEADSVEEALACTPVSIEFEKPEKWTAPYPKYESGWWEPFLPAGSQTSKTTFALGDARQSFDISANAFHLVSTDACHQNEIDYIIEKIAKEGSQERTSGAKHNIYPVCGFELDQQMEAAAATVGKLPVSAQFVGNAFVQQYYHILHHSPGHVFRFYQDTSKLGRPEDDGSMSITTTMHAINDKILSLNYGDFRAEIKSVDSQDSFNGGVHVLVTGYLTGKDKLIRNFSQTFFLAPQDQGYFVLNDMFRYVESVNQHDTAQIPETDVVAPVTPEQDPPPVQQNHISEQSTPLVEEANEGEVYNPPENGDVAVEEEVPVTEVVDEMQDDSQMVVESSIKSEDAPKKSYASIVMHLKESTATFAPPPAPASWKPMARSVEQVNQTPITATDCPASSSNSVDNANNQEGEATDGYSIYIKGLPPSATVALLSDEFKKFGPIKNGGIQVKNNRVLQQGFSYGFVEFEEASALQKAIEASPILIGGRQAVVEEKKSTNSRGNFRGRFPSGRGYGYRNDGVRGRGNYGGGRGYARGDFSGRNEFNNRDGNRGWASNRGGDGYQSYQRTDNPGGYVARTNRGGGMLNGTAKHMTPQGQGFAAPEM</sequence>
<dbReference type="InterPro" id="IPR032710">
    <property type="entry name" value="NTF2-like_dom_sf"/>
</dbReference>
<dbReference type="InterPro" id="IPR035979">
    <property type="entry name" value="RBD_domain_sf"/>
</dbReference>
<dbReference type="Pfam" id="PF00076">
    <property type="entry name" value="RRM_1"/>
    <property type="match status" value="1"/>
</dbReference>